<dbReference type="EMBL" id="BGPR01032185">
    <property type="protein sequence ID" value="GBO05616.1"/>
    <property type="molecule type" value="Genomic_DNA"/>
</dbReference>
<sequence>MRTILVRFIYFSYNMSRIEAIRGLFRDAPFHFELRSHEEDDTSLNTSLSLNVRATPVVGRLATMYDLTFNNPHKRKIFSGIGYRIWNPPAQKSKPYH</sequence>
<evidence type="ECO:0000313" key="1">
    <source>
        <dbReference type="EMBL" id="GBO05616.1"/>
    </source>
</evidence>
<gene>
    <name evidence="1" type="ORF">AVEN_141594_1</name>
</gene>
<reference evidence="1 2" key="1">
    <citation type="journal article" date="2019" name="Sci. Rep.">
        <title>Orb-weaving spider Araneus ventricosus genome elucidates the spidroin gene catalogue.</title>
        <authorList>
            <person name="Kono N."/>
            <person name="Nakamura H."/>
            <person name="Ohtoshi R."/>
            <person name="Moran D.A.P."/>
            <person name="Shinohara A."/>
            <person name="Yoshida Y."/>
            <person name="Fujiwara M."/>
            <person name="Mori M."/>
            <person name="Tomita M."/>
            <person name="Arakawa K."/>
        </authorList>
    </citation>
    <scope>NUCLEOTIDE SEQUENCE [LARGE SCALE GENOMIC DNA]</scope>
</reference>
<evidence type="ECO:0000313" key="2">
    <source>
        <dbReference type="Proteomes" id="UP000499080"/>
    </source>
</evidence>
<dbReference type="AlphaFoldDB" id="A0A4Y2U1V6"/>
<accession>A0A4Y2U1V6</accession>
<keyword evidence="2" id="KW-1185">Reference proteome</keyword>
<protein>
    <submittedName>
        <fullName evidence="1">Uncharacterized protein</fullName>
    </submittedName>
</protein>
<dbReference type="Proteomes" id="UP000499080">
    <property type="component" value="Unassembled WGS sequence"/>
</dbReference>
<proteinExistence type="predicted"/>
<comment type="caution">
    <text evidence="1">The sequence shown here is derived from an EMBL/GenBank/DDBJ whole genome shotgun (WGS) entry which is preliminary data.</text>
</comment>
<organism evidence="1 2">
    <name type="scientific">Araneus ventricosus</name>
    <name type="common">Orbweaver spider</name>
    <name type="synonym">Epeira ventricosa</name>
    <dbReference type="NCBI Taxonomy" id="182803"/>
    <lineage>
        <taxon>Eukaryota</taxon>
        <taxon>Metazoa</taxon>
        <taxon>Ecdysozoa</taxon>
        <taxon>Arthropoda</taxon>
        <taxon>Chelicerata</taxon>
        <taxon>Arachnida</taxon>
        <taxon>Araneae</taxon>
        <taxon>Araneomorphae</taxon>
        <taxon>Entelegynae</taxon>
        <taxon>Araneoidea</taxon>
        <taxon>Araneidae</taxon>
        <taxon>Araneus</taxon>
    </lineage>
</organism>
<name>A0A4Y2U1V6_ARAVE</name>